<dbReference type="STRING" id="670307.HYPDE_38843"/>
<evidence type="ECO:0000313" key="14">
    <source>
        <dbReference type="Proteomes" id="UP000005952"/>
    </source>
</evidence>
<evidence type="ECO:0000256" key="3">
    <source>
        <dbReference type="ARBA" id="ARBA00022490"/>
    </source>
</evidence>
<feature type="binding site" evidence="9">
    <location>
        <position position="110"/>
    </location>
    <ligand>
        <name>Mg(2+)</name>
        <dbReference type="ChEBI" id="CHEBI:18420"/>
        <label>1</label>
    </ligand>
</feature>
<dbReference type="GO" id="GO:0005829">
    <property type="term" value="C:cytosol"/>
    <property type="evidence" value="ECO:0007669"/>
    <property type="project" value="TreeGrafter"/>
</dbReference>
<dbReference type="Gene3D" id="3.40.190.80">
    <property type="match status" value="1"/>
</dbReference>
<evidence type="ECO:0000256" key="2">
    <source>
        <dbReference type="ARBA" id="ARBA00010941"/>
    </source>
</evidence>
<dbReference type="CDD" id="cd00354">
    <property type="entry name" value="FBPase"/>
    <property type="match status" value="1"/>
</dbReference>
<feature type="binding site" evidence="9">
    <location>
        <position position="89"/>
    </location>
    <ligand>
        <name>Mg(2+)</name>
        <dbReference type="ChEBI" id="CHEBI:18420"/>
        <label>1</label>
    </ligand>
</feature>
<dbReference type="KEGG" id="hdt:HYPDE_38843"/>
<dbReference type="GO" id="GO:0000287">
    <property type="term" value="F:magnesium ion binding"/>
    <property type="evidence" value="ECO:0007669"/>
    <property type="project" value="UniProtKB-UniRule"/>
</dbReference>
<dbReference type="eggNOG" id="COG0158">
    <property type="taxonomic scope" value="Bacteria"/>
</dbReference>
<evidence type="ECO:0000256" key="4">
    <source>
        <dbReference type="ARBA" id="ARBA00022723"/>
    </source>
</evidence>
<evidence type="ECO:0000256" key="5">
    <source>
        <dbReference type="ARBA" id="ARBA00022801"/>
    </source>
</evidence>
<comment type="catalytic activity">
    <reaction evidence="1 9">
        <text>beta-D-fructose 1,6-bisphosphate + H2O = beta-D-fructose 6-phosphate + phosphate</text>
        <dbReference type="Rhea" id="RHEA:11064"/>
        <dbReference type="ChEBI" id="CHEBI:15377"/>
        <dbReference type="ChEBI" id="CHEBI:32966"/>
        <dbReference type="ChEBI" id="CHEBI:43474"/>
        <dbReference type="ChEBI" id="CHEBI:57634"/>
        <dbReference type="EC" id="3.1.3.11"/>
    </reaction>
</comment>
<sequence length="347" mass="38183">MGFATLKEYLSDWTLEGRTRGHVADTLLALAETSIRISELVGRGELGGKFGKIVSRPGEFDEQKEIDLLTNGMIVEALKSAPVAALASEESQQPIALKPDASLLVATDPLDGSSNVDANVSFGTIFSILPRHPTSGGEAAFLRPGSHQLAAGFVVYGPHTALVLTVGLGTQIFTLDREANTFRMTSRNVSMPPETTEYAINSSNARHWDDPIRIYIHDCENGANGPRGHDFNMRWTGSPVADVFRILSRGGIYLYPGDRRKGFHQGRIRLIYEANPFSWLIEQAGGRATTGRERVLDVVPTSLHQKTPLICGSRYEVDRVMRIYSGQEFKVDRSPLFGRRGLFRALP</sequence>
<keyword evidence="3 9" id="KW-0963">Cytoplasm</keyword>
<comment type="cofactor">
    <cofactor evidence="9">
        <name>Mg(2+)</name>
        <dbReference type="ChEBI" id="CHEBI:18420"/>
    </cofactor>
    <text evidence="9">Binds 2 magnesium ions per subunit.</text>
</comment>
<dbReference type="PIRSF" id="PIRSF500210">
    <property type="entry name" value="FBPtase"/>
    <property type="match status" value="1"/>
</dbReference>
<dbReference type="FunFam" id="3.40.190.80:FF:000011">
    <property type="entry name" value="Fructose-1,6-bisphosphatase class 1"/>
    <property type="match status" value="1"/>
</dbReference>
<feature type="binding site" evidence="9">
    <location>
        <position position="108"/>
    </location>
    <ligand>
        <name>Mg(2+)</name>
        <dbReference type="ChEBI" id="CHEBI:18420"/>
        <label>1</label>
    </ligand>
</feature>
<dbReference type="InterPro" id="IPR033391">
    <property type="entry name" value="FBPase_N"/>
</dbReference>
<feature type="binding site" evidence="9">
    <location>
        <position position="273"/>
    </location>
    <ligand>
        <name>Mg(2+)</name>
        <dbReference type="ChEBI" id="CHEBI:18420"/>
        <label>2</label>
    </ligand>
</feature>
<evidence type="ECO:0000256" key="10">
    <source>
        <dbReference type="RuleBase" id="RU000508"/>
    </source>
</evidence>
<dbReference type="SUPFAM" id="SSF56655">
    <property type="entry name" value="Carbohydrate phosphatase"/>
    <property type="match status" value="1"/>
</dbReference>
<dbReference type="EMBL" id="CP005587">
    <property type="protein sequence ID" value="AGK59438.1"/>
    <property type="molecule type" value="Genomic_DNA"/>
</dbReference>
<accession>N0B8S5</accession>
<evidence type="ECO:0000256" key="9">
    <source>
        <dbReference type="HAMAP-Rule" id="MF_01855"/>
    </source>
</evidence>
<comment type="subunit">
    <text evidence="9">Homotetramer.</text>
</comment>
<comment type="caution">
    <text evidence="9">Lacks conserved residue(s) required for the propagation of feature annotation.</text>
</comment>
<dbReference type="NCBIfam" id="NF006780">
    <property type="entry name" value="PRK09293.1-4"/>
    <property type="match status" value="1"/>
</dbReference>
<dbReference type="GO" id="GO:0005986">
    <property type="term" value="P:sucrose biosynthetic process"/>
    <property type="evidence" value="ECO:0007669"/>
    <property type="project" value="TreeGrafter"/>
</dbReference>
<keyword evidence="14" id="KW-1185">Reference proteome</keyword>
<dbReference type="Proteomes" id="UP000005952">
    <property type="component" value="Chromosome"/>
</dbReference>
<feature type="binding site" evidence="9">
    <location>
        <position position="111"/>
    </location>
    <ligand>
        <name>Mg(2+)</name>
        <dbReference type="ChEBI" id="CHEBI:18420"/>
        <label>2</label>
    </ligand>
</feature>
<dbReference type="Pfam" id="PF00316">
    <property type="entry name" value="FBPase"/>
    <property type="match status" value="1"/>
</dbReference>
<feature type="binding site" evidence="9">
    <location>
        <begin position="253"/>
        <end position="255"/>
    </location>
    <ligand>
        <name>substrate</name>
    </ligand>
</feature>
<feature type="binding site" evidence="9">
    <location>
        <position position="108"/>
    </location>
    <ligand>
        <name>Mg(2+)</name>
        <dbReference type="ChEBI" id="CHEBI:18420"/>
        <label>2</label>
    </ligand>
</feature>
<comment type="similarity">
    <text evidence="2 9 10">Belongs to the FBPase class 1 family.</text>
</comment>
<evidence type="ECO:0000256" key="7">
    <source>
        <dbReference type="ARBA" id="ARBA00023277"/>
    </source>
</evidence>
<dbReference type="InterPro" id="IPR000146">
    <property type="entry name" value="FBPase_class-1"/>
</dbReference>
<evidence type="ECO:0000256" key="1">
    <source>
        <dbReference type="ARBA" id="ARBA00001273"/>
    </source>
</evidence>
<dbReference type="Gene3D" id="3.30.540.10">
    <property type="entry name" value="Fructose-1,6-Bisphosphatase, subunit A, domain 1"/>
    <property type="match status" value="1"/>
</dbReference>
<comment type="subcellular location">
    <subcellularLocation>
        <location evidence="9">Cytoplasm</location>
    </subcellularLocation>
</comment>
<gene>
    <name evidence="9" type="primary">fbp</name>
    <name evidence="13" type="ORF">HYPDE_38843</name>
</gene>
<keyword evidence="4 9" id="KW-0479">Metal-binding</keyword>
<dbReference type="PANTHER" id="PTHR11556:SF35">
    <property type="entry name" value="SEDOHEPTULOSE-1,7-BISPHOSPHATASE, CHLOROPLASTIC"/>
    <property type="match status" value="1"/>
</dbReference>
<evidence type="ECO:0000313" key="13">
    <source>
        <dbReference type="EMBL" id="AGK59438.1"/>
    </source>
</evidence>
<proteinExistence type="inferred from homology"/>
<dbReference type="GO" id="GO:0006002">
    <property type="term" value="P:fructose 6-phosphate metabolic process"/>
    <property type="evidence" value="ECO:0007669"/>
    <property type="project" value="TreeGrafter"/>
</dbReference>
<dbReference type="GO" id="GO:0006000">
    <property type="term" value="P:fructose metabolic process"/>
    <property type="evidence" value="ECO:0007669"/>
    <property type="project" value="TreeGrafter"/>
</dbReference>
<protein>
    <recommendedName>
        <fullName evidence="9">Fructose-1,6-bisphosphatase class 1</fullName>
        <shortName evidence="9">FBPase class 1</shortName>
        <ecNumber evidence="9">3.1.3.11</ecNumber>
    </recommendedName>
    <alternativeName>
        <fullName evidence="9">D-fructose-1,6-bisphosphate 1-phosphohydrolase class 1</fullName>
    </alternativeName>
</protein>
<dbReference type="PIRSF" id="PIRSF000904">
    <property type="entry name" value="FBPtase_SBPase"/>
    <property type="match status" value="1"/>
</dbReference>
<dbReference type="PRINTS" id="PR00115">
    <property type="entry name" value="F16BPHPHTASE"/>
</dbReference>
<dbReference type="AlphaFoldDB" id="N0B8S5"/>
<comment type="pathway">
    <text evidence="8">Carbohydrate biosynthesis.</text>
</comment>
<evidence type="ECO:0000259" key="12">
    <source>
        <dbReference type="Pfam" id="PF18913"/>
    </source>
</evidence>
<dbReference type="EC" id="3.1.3.11" evidence="9"/>
<evidence type="ECO:0000256" key="6">
    <source>
        <dbReference type="ARBA" id="ARBA00022842"/>
    </source>
</evidence>
<keyword evidence="7 9" id="KW-0119">Carbohydrate metabolism</keyword>
<name>N0B8S5_9HYPH</name>
<feature type="binding site" evidence="9">
    <location>
        <begin position="111"/>
        <end position="114"/>
    </location>
    <ligand>
        <name>substrate</name>
    </ligand>
</feature>
<keyword evidence="6 9" id="KW-0460">Magnesium</keyword>
<evidence type="ECO:0000256" key="8">
    <source>
        <dbReference type="ARBA" id="ARBA00024331"/>
    </source>
</evidence>
<dbReference type="Pfam" id="PF18913">
    <property type="entry name" value="FBPase_C"/>
    <property type="match status" value="1"/>
</dbReference>
<keyword evidence="5 9" id="KW-0378">Hydrolase</keyword>
<dbReference type="GO" id="GO:0006094">
    <property type="term" value="P:gluconeogenesis"/>
    <property type="evidence" value="ECO:0007669"/>
    <property type="project" value="UniProtKB-UniRule"/>
</dbReference>
<organism evidence="13 14">
    <name type="scientific">Hyphomicrobium denitrificans 1NES1</name>
    <dbReference type="NCBI Taxonomy" id="670307"/>
    <lineage>
        <taxon>Bacteria</taxon>
        <taxon>Pseudomonadati</taxon>
        <taxon>Pseudomonadota</taxon>
        <taxon>Alphaproteobacteria</taxon>
        <taxon>Hyphomicrobiales</taxon>
        <taxon>Hyphomicrobiaceae</taxon>
        <taxon>Hyphomicrobium</taxon>
    </lineage>
</organism>
<dbReference type="OrthoDB" id="9806756at2"/>
<feature type="domain" description="Fructose-1-6-bisphosphatase class 1 C-terminal" evidence="12">
    <location>
        <begin position="191"/>
        <end position="324"/>
    </location>
</feature>
<dbReference type="GO" id="GO:0030388">
    <property type="term" value="P:fructose 1,6-bisphosphate metabolic process"/>
    <property type="evidence" value="ECO:0007669"/>
    <property type="project" value="TreeGrafter"/>
</dbReference>
<dbReference type="InterPro" id="IPR028343">
    <property type="entry name" value="FBPtase"/>
</dbReference>
<feature type="binding site" evidence="9">
    <location>
        <position position="201"/>
    </location>
    <ligand>
        <name>substrate</name>
    </ligand>
</feature>
<feature type="domain" description="Fructose-1-6-bisphosphatase class I N-terminal" evidence="11">
    <location>
        <begin position="19"/>
        <end position="185"/>
    </location>
</feature>
<reference evidence="13 14" key="1">
    <citation type="journal article" date="2013" name="Genome Announc.">
        <title>Genome sequences for three denitrifying bacterial strains isolated from a uranium- and nitrate-contaminated subsurface environment.</title>
        <authorList>
            <person name="Venkatramanan R."/>
            <person name="Prakash O."/>
            <person name="Woyke T."/>
            <person name="Chain P."/>
            <person name="Goodwin L.A."/>
            <person name="Watson D."/>
            <person name="Brooks S."/>
            <person name="Kostka J.E."/>
            <person name="Green S.J."/>
        </authorList>
    </citation>
    <scope>NUCLEOTIDE SEQUENCE [LARGE SCALE GENOMIC DNA]</scope>
    <source>
        <strain evidence="13 14">1NES1</strain>
    </source>
</reference>
<dbReference type="GO" id="GO:0042132">
    <property type="term" value="F:fructose 1,6-bisphosphate 1-phosphatase activity"/>
    <property type="evidence" value="ECO:0007669"/>
    <property type="project" value="UniProtKB-UniRule"/>
</dbReference>
<dbReference type="NCBIfam" id="NF006779">
    <property type="entry name" value="PRK09293.1-3"/>
    <property type="match status" value="1"/>
</dbReference>
<dbReference type="InterPro" id="IPR044015">
    <property type="entry name" value="FBPase_C_dom"/>
</dbReference>
<evidence type="ECO:0000259" key="11">
    <source>
        <dbReference type="Pfam" id="PF00316"/>
    </source>
</evidence>
<dbReference type="PANTHER" id="PTHR11556">
    <property type="entry name" value="FRUCTOSE-1,6-BISPHOSPHATASE-RELATED"/>
    <property type="match status" value="1"/>
</dbReference>
<dbReference type="HAMAP" id="MF_01855">
    <property type="entry name" value="FBPase_class1"/>
    <property type="match status" value="1"/>
</dbReference>
<dbReference type="RefSeq" id="WP_015599453.1">
    <property type="nucleotide sequence ID" value="NC_021172.1"/>
</dbReference>
<dbReference type="HOGENOM" id="CLU_039977_0_0_5"/>